<organism evidence="1 2">
    <name type="scientific">Candidatus Methylumidiphilus alinenensis</name>
    <dbReference type="NCBI Taxonomy" id="2202197"/>
    <lineage>
        <taxon>Bacteria</taxon>
        <taxon>Pseudomonadati</taxon>
        <taxon>Pseudomonadota</taxon>
        <taxon>Gammaproteobacteria</taxon>
        <taxon>Methylococcales</taxon>
        <taxon>Candidatus Methylumidiphilus</taxon>
    </lineage>
</organism>
<feature type="non-terminal residue" evidence="1">
    <location>
        <position position="593"/>
    </location>
</feature>
<dbReference type="AlphaFoldDB" id="A0A2W4R775"/>
<evidence type="ECO:0000313" key="2">
    <source>
        <dbReference type="Proteomes" id="UP000249396"/>
    </source>
</evidence>
<accession>A0A2W4R775</accession>
<gene>
    <name evidence="1" type="ORF">DM484_17745</name>
</gene>
<dbReference type="Gene3D" id="3.20.20.80">
    <property type="entry name" value="Glycosidases"/>
    <property type="match status" value="1"/>
</dbReference>
<dbReference type="Proteomes" id="UP000249396">
    <property type="component" value="Unassembled WGS sequence"/>
</dbReference>
<name>A0A2W4R775_9GAMM</name>
<dbReference type="Gene3D" id="2.60.120.430">
    <property type="entry name" value="Galactose-binding lectin"/>
    <property type="match status" value="1"/>
</dbReference>
<proteinExistence type="predicted"/>
<dbReference type="PANTHER" id="PTHR43576:SF3">
    <property type="entry name" value="ALPHA-L-ARABINOFURANOSIDASE C"/>
    <property type="match status" value="1"/>
</dbReference>
<sequence>MSSKTNISASTLEPIKLTHENGGGFWRVLLFSMWLCCCLAAPLLPRQAWAEGVLVIYADSGLVNGWQNWSWDAAIDFASTDYVHTGSSSIKVGYVTAWAGFRLNNNPFCSTAYTSLSFWVNGGTQNGRNIRVQGLINNAQQQIVSLDNYIEGGSVAAGAWRKVIIPLADLGVANNCSMTGFWLQEGGGGAQTPFYVDDISLLGLPPPASVNLSIDASQVVRVVDDRVFAVNAAIWDAALNTPETIALLQTVDNKILRFPGGSAANSYHWQTNISDGNNWQWASNFDAFANVARGSGAQAFITVNYGSGTPQEAAEWVRYSNVTKGFGFKYWEIGNENYGSWERDIQDRPYDPYRYAQRAKDYIDQMKAVDPTIKIGVVAVEGEDAYANYTDHPATNPRTGIAHNGWTPVLLATLKSLNVTPDFLIYHRYAQEPGAESDALLLQEAKGWQSTAAGLRQQLSDYLDNPGANVELVATENNSVSHNPGKQTTSLVSGLFLADSIGNIMQTEFKAMVWWSLRNGQETGNNNSAGLYGWRPYGDYGILSATNELYPTYYALKLMKGFARGGDQTVTATSDYDLLSVFAAKRSNGKLSL</sequence>
<dbReference type="SUPFAM" id="SSF49785">
    <property type="entry name" value="Galactose-binding domain-like"/>
    <property type="match status" value="1"/>
</dbReference>
<dbReference type="GO" id="GO:0000272">
    <property type="term" value="P:polysaccharide catabolic process"/>
    <property type="evidence" value="ECO:0007669"/>
    <property type="project" value="TreeGrafter"/>
</dbReference>
<dbReference type="PANTHER" id="PTHR43576">
    <property type="entry name" value="ALPHA-L-ARABINOFURANOSIDASE C-RELATED"/>
    <property type="match status" value="1"/>
</dbReference>
<protein>
    <submittedName>
        <fullName evidence="1">Alpha-L-arabinofuranosidase</fullName>
    </submittedName>
</protein>
<evidence type="ECO:0000313" key="1">
    <source>
        <dbReference type="EMBL" id="PZN75888.1"/>
    </source>
</evidence>
<dbReference type="InterPro" id="IPR017853">
    <property type="entry name" value="GH"/>
</dbReference>
<dbReference type="EMBL" id="QJPH01000372">
    <property type="protein sequence ID" value="PZN75888.1"/>
    <property type="molecule type" value="Genomic_DNA"/>
</dbReference>
<dbReference type="SUPFAM" id="SSF51445">
    <property type="entry name" value="(Trans)glycosidases"/>
    <property type="match status" value="1"/>
</dbReference>
<comment type="caution">
    <text evidence="1">The sequence shown here is derived from an EMBL/GenBank/DDBJ whole genome shotgun (WGS) entry which is preliminary data.</text>
</comment>
<reference evidence="1 2" key="1">
    <citation type="journal article" date="2018" name="Aquat. Microb. Ecol.">
        <title>Gammaproteobacterial methanotrophs dominate.</title>
        <authorList>
            <person name="Rissanen A.J."/>
            <person name="Saarenheimo J."/>
            <person name="Tiirola M."/>
            <person name="Peura S."/>
            <person name="Aalto S.L."/>
            <person name="Karvinen A."/>
            <person name="Nykanen H."/>
        </authorList>
    </citation>
    <scope>NUCLEOTIDE SEQUENCE [LARGE SCALE GENOMIC DNA]</scope>
    <source>
        <strain evidence="1">AMbin10</strain>
    </source>
</reference>
<dbReference type="InterPro" id="IPR008979">
    <property type="entry name" value="Galactose-bd-like_sf"/>
</dbReference>